<gene>
    <name evidence="1" type="ORF">GQ607_012207</name>
</gene>
<dbReference type="Proteomes" id="UP000434172">
    <property type="component" value="Unassembled WGS sequence"/>
</dbReference>
<keyword evidence="2" id="KW-1185">Reference proteome</keyword>
<accession>A0A8H3W1M5</accession>
<evidence type="ECO:0000313" key="2">
    <source>
        <dbReference type="Proteomes" id="UP000434172"/>
    </source>
</evidence>
<proteinExistence type="predicted"/>
<name>A0A8H3W1M5_9PEZI</name>
<evidence type="ECO:0000313" key="1">
    <source>
        <dbReference type="EMBL" id="KAF0320626.1"/>
    </source>
</evidence>
<reference evidence="1 2" key="1">
    <citation type="submission" date="2019-12" db="EMBL/GenBank/DDBJ databases">
        <title>A genome sequence resource for the geographically widespread anthracnose pathogen Colletotrichum asianum.</title>
        <authorList>
            <person name="Meng Y."/>
        </authorList>
    </citation>
    <scope>NUCLEOTIDE SEQUENCE [LARGE SCALE GENOMIC DNA]</scope>
    <source>
        <strain evidence="1 2">ICMP 18580</strain>
    </source>
</reference>
<comment type="caution">
    <text evidence="1">The sequence shown here is derived from an EMBL/GenBank/DDBJ whole genome shotgun (WGS) entry which is preliminary data.</text>
</comment>
<dbReference type="OrthoDB" id="4831333at2759"/>
<sequence>MEPASLPQPVQAPNSRIRRAVSRPWDFLKAHLRPVCQYVRRHFTRPSASDDAARALARRQAHLQVLQANFRPDVMQSLHETPWLAAHLAAGGEDAWDESQRTFPDRVAGHVLTRLQMHNFNFVERRQVNLPARSVRHLESIMELVFVEEVARKMAATMREAWLDPEGPSWCFLEGTFAACGRTSLTAFLEANTDTASCRAARLIVKGRTIRQVHLRKSDTTFEALESDGVTGEFSEWCDLTAGIRVPDASLPNTWKPAVAKSLCAYQGTANAYDYKREDCPDSFPDLGSAALSAESTQIGGIGWHSIASRKSSQVNISGPVDQKTLKYGRIILFEVEPPRRLASCKDHIKKSDPFSAMKK</sequence>
<organism evidence="1 2">
    <name type="scientific">Colletotrichum asianum</name>
    <dbReference type="NCBI Taxonomy" id="702518"/>
    <lineage>
        <taxon>Eukaryota</taxon>
        <taxon>Fungi</taxon>
        <taxon>Dikarya</taxon>
        <taxon>Ascomycota</taxon>
        <taxon>Pezizomycotina</taxon>
        <taxon>Sordariomycetes</taxon>
        <taxon>Hypocreomycetidae</taxon>
        <taxon>Glomerellales</taxon>
        <taxon>Glomerellaceae</taxon>
        <taxon>Colletotrichum</taxon>
        <taxon>Colletotrichum gloeosporioides species complex</taxon>
    </lineage>
</organism>
<dbReference type="AlphaFoldDB" id="A0A8H3W1M5"/>
<dbReference type="EMBL" id="WOWK01000081">
    <property type="protein sequence ID" value="KAF0320626.1"/>
    <property type="molecule type" value="Genomic_DNA"/>
</dbReference>
<protein>
    <submittedName>
        <fullName evidence="1">Uncharacterized protein</fullName>
    </submittedName>
</protein>